<dbReference type="Proteomes" id="UP000055611">
    <property type="component" value="Chromosome"/>
</dbReference>
<proteinExistence type="predicted"/>
<dbReference type="InterPro" id="IPR001296">
    <property type="entry name" value="Glyco_trans_1"/>
</dbReference>
<dbReference type="Gene3D" id="3.40.50.2000">
    <property type="entry name" value="Glycogen Phosphorylase B"/>
    <property type="match status" value="2"/>
</dbReference>
<name>A0ABN4LZ41_9BACT</name>
<protein>
    <recommendedName>
        <fullName evidence="1">Glycosyl transferase family 1 domain-containing protein</fullName>
    </recommendedName>
</protein>
<dbReference type="SUPFAM" id="SSF53756">
    <property type="entry name" value="UDP-Glycosyltransferase/glycogen phosphorylase"/>
    <property type="match status" value="1"/>
</dbReference>
<dbReference type="PANTHER" id="PTHR12526:SF627">
    <property type="entry name" value="D-RHAMNOSYLTRANSFERASE WBPZ"/>
    <property type="match status" value="1"/>
</dbReference>
<dbReference type="RefSeq" id="WP_066802780.1">
    <property type="nucleotide sequence ID" value="NZ_CP014206.1"/>
</dbReference>
<keyword evidence="3" id="KW-1185">Reference proteome</keyword>
<evidence type="ECO:0000313" key="3">
    <source>
        <dbReference type="Proteomes" id="UP000055611"/>
    </source>
</evidence>
<feature type="domain" description="Glycosyl transferase family 1" evidence="1">
    <location>
        <begin position="19"/>
        <end position="177"/>
    </location>
</feature>
<sequence>MIPLGIDPARYPEPAEIEKPRRPLVVGVGRFTFYKGFELLVHAAKLVSAADFVIAGDGPKYAAALRERDRLGLEDRVLLPGEVPDHELHRLLRHASLLCLPSTNRAEAFGMVLLEGMRYGLPLLTTSIPGSGTDWVNLDGVTGRTAPPAAPEALAEIMREMLGSPEALAAMGIASRRRFDERFAIRFAARELEELYGEVVSRC</sequence>
<reference evidence="2 3" key="1">
    <citation type="journal article" date="2016" name="Front. Microbiol.">
        <title>Genome Sequence of the Piezophilic, Mesophilic Sulfate-Reducing Bacterium Desulfovibrio indicus J2T.</title>
        <authorList>
            <person name="Cao J."/>
            <person name="Maignien L."/>
            <person name="Shao Z."/>
            <person name="Alain K."/>
            <person name="Jebbar M."/>
        </authorList>
    </citation>
    <scope>NUCLEOTIDE SEQUENCE [LARGE SCALE GENOMIC DNA]</scope>
    <source>
        <strain evidence="2 3">J2</strain>
    </source>
</reference>
<dbReference type="PANTHER" id="PTHR12526">
    <property type="entry name" value="GLYCOSYLTRANSFERASE"/>
    <property type="match status" value="1"/>
</dbReference>
<evidence type="ECO:0000313" key="2">
    <source>
        <dbReference type="EMBL" id="AMK11292.1"/>
    </source>
</evidence>
<gene>
    <name evidence="2" type="ORF">AWY79_09265</name>
</gene>
<dbReference type="EMBL" id="CP014206">
    <property type="protein sequence ID" value="AMK11292.1"/>
    <property type="molecule type" value="Genomic_DNA"/>
</dbReference>
<accession>A0ABN4LZ41</accession>
<evidence type="ECO:0000259" key="1">
    <source>
        <dbReference type="Pfam" id="PF00534"/>
    </source>
</evidence>
<dbReference type="Pfam" id="PF00534">
    <property type="entry name" value="Glycos_transf_1"/>
    <property type="match status" value="1"/>
</dbReference>
<organism evidence="2 3">
    <name type="scientific">Pseudodesulfovibrio indicus</name>
    <dbReference type="NCBI Taxonomy" id="1716143"/>
    <lineage>
        <taxon>Bacteria</taxon>
        <taxon>Pseudomonadati</taxon>
        <taxon>Thermodesulfobacteriota</taxon>
        <taxon>Desulfovibrionia</taxon>
        <taxon>Desulfovibrionales</taxon>
        <taxon>Desulfovibrionaceae</taxon>
    </lineage>
</organism>